<feature type="compositionally biased region" description="Basic residues" evidence="8">
    <location>
        <begin position="176"/>
        <end position="194"/>
    </location>
</feature>
<feature type="compositionally biased region" description="Polar residues" evidence="8">
    <location>
        <begin position="196"/>
        <end position="205"/>
    </location>
</feature>
<keyword evidence="1" id="KW-0547">Nucleotide-binding</keyword>
<dbReference type="GO" id="GO:0016787">
    <property type="term" value="F:hydrolase activity"/>
    <property type="evidence" value="ECO:0007669"/>
    <property type="project" value="UniProtKB-KW"/>
</dbReference>
<evidence type="ECO:0000256" key="6">
    <source>
        <dbReference type="ARBA" id="ARBA00023125"/>
    </source>
</evidence>
<dbReference type="Gene3D" id="3.40.50.300">
    <property type="entry name" value="P-loop containing nucleotide triphosphate hydrolases"/>
    <property type="match status" value="2"/>
</dbReference>
<dbReference type="Pfam" id="PF00270">
    <property type="entry name" value="DEAD"/>
    <property type="match status" value="1"/>
</dbReference>
<keyword evidence="3" id="KW-0378">Hydrolase</keyword>
<evidence type="ECO:0000256" key="7">
    <source>
        <dbReference type="ARBA" id="ARBA00023204"/>
    </source>
</evidence>
<dbReference type="AlphaFoldDB" id="A0A2A8D7H3"/>
<dbReference type="Pfam" id="PF17191">
    <property type="entry name" value="RecG_wedge"/>
    <property type="match status" value="1"/>
</dbReference>
<keyword evidence="4 11" id="KW-0347">Helicase</keyword>
<evidence type="ECO:0000259" key="9">
    <source>
        <dbReference type="PROSITE" id="PS51192"/>
    </source>
</evidence>
<dbReference type="Pfam" id="PF00271">
    <property type="entry name" value="Helicase_C"/>
    <property type="match status" value="1"/>
</dbReference>
<keyword evidence="2" id="KW-0227">DNA damage</keyword>
<organism evidence="11 12">
    <name type="scientific">Rothia dentocariosa</name>
    <dbReference type="NCBI Taxonomy" id="2047"/>
    <lineage>
        <taxon>Bacteria</taxon>
        <taxon>Bacillati</taxon>
        <taxon>Actinomycetota</taxon>
        <taxon>Actinomycetes</taxon>
        <taxon>Micrococcales</taxon>
        <taxon>Micrococcaceae</taxon>
        <taxon>Rothia</taxon>
    </lineage>
</organism>
<dbReference type="RefSeq" id="WP_098042302.1">
    <property type="nucleotide sequence ID" value="NZ_CAURLQ010000004.1"/>
</dbReference>
<feature type="region of interest" description="Disordered" evidence="8">
    <location>
        <begin position="150"/>
        <end position="275"/>
    </location>
</feature>
<dbReference type="GO" id="GO:0003677">
    <property type="term" value="F:DNA binding"/>
    <property type="evidence" value="ECO:0007669"/>
    <property type="project" value="UniProtKB-KW"/>
</dbReference>
<keyword evidence="12" id="KW-1185">Reference proteome</keyword>
<keyword evidence="7" id="KW-0234">DNA repair</keyword>
<dbReference type="PROSITE" id="PS51192">
    <property type="entry name" value="HELICASE_ATP_BIND_1"/>
    <property type="match status" value="1"/>
</dbReference>
<dbReference type="SUPFAM" id="SSF50249">
    <property type="entry name" value="Nucleic acid-binding proteins"/>
    <property type="match status" value="1"/>
</dbReference>
<feature type="compositionally biased region" description="Basic and acidic residues" evidence="8">
    <location>
        <begin position="1"/>
        <end position="21"/>
    </location>
</feature>
<dbReference type="InterPro" id="IPR033454">
    <property type="entry name" value="RecG_wedge"/>
</dbReference>
<evidence type="ECO:0000256" key="8">
    <source>
        <dbReference type="SAM" id="MobiDB-lite"/>
    </source>
</evidence>
<comment type="caution">
    <text evidence="11">The sequence shown here is derived from an EMBL/GenBank/DDBJ whole genome shotgun (WGS) entry which is preliminary data.</text>
</comment>
<dbReference type="CDD" id="cd17992">
    <property type="entry name" value="DEXHc_RecG"/>
    <property type="match status" value="1"/>
</dbReference>
<evidence type="ECO:0000256" key="1">
    <source>
        <dbReference type="ARBA" id="ARBA00022741"/>
    </source>
</evidence>
<proteinExistence type="predicted"/>
<dbReference type="PANTHER" id="PTHR47964">
    <property type="entry name" value="ATP-DEPENDENT DNA HELICASE HOMOLOG RECG, CHLOROPLASTIC"/>
    <property type="match status" value="1"/>
</dbReference>
<dbReference type="SMART" id="SM00490">
    <property type="entry name" value="HELICc"/>
    <property type="match status" value="1"/>
</dbReference>
<keyword evidence="6" id="KW-0238">DNA-binding</keyword>
<dbReference type="Proteomes" id="UP000219947">
    <property type="component" value="Unassembled WGS sequence"/>
</dbReference>
<dbReference type="InterPro" id="IPR027417">
    <property type="entry name" value="P-loop_NTPase"/>
</dbReference>
<gene>
    <name evidence="11" type="ORF">CRM92_02600</name>
</gene>
<dbReference type="EMBL" id="PDEV01000001">
    <property type="protein sequence ID" value="PEN16942.1"/>
    <property type="molecule type" value="Genomic_DNA"/>
</dbReference>
<dbReference type="SUPFAM" id="SSF52540">
    <property type="entry name" value="P-loop containing nucleoside triphosphate hydrolases"/>
    <property type="match status" value="2"/>
</dbReference>
<feature type="domain" description="Helicase C-terminal" evidence="10">
    <location>
        <begin position="883"/>
        <end position="1049"/>
    </location>
</feature>
<feature type="region of interest" description="Disordered" evidence="8">
    <location>
        <begin position="1"/>
        <end position="73"/>
    </location>
</feature>
<dbReference type="InterPro" id="IPR012340">
    <property type="entry name" value="NA-bd_OB-fold"/>
</dbReference>
<reference evidence="11" key="1">
    <citation type="submission" date="2017-10" db="EMBL/GenBank/DDBJ databases">
        <title>Kefir isolates.</title>
        <authorList>
            <person name="Kim Y."/>
            <person name="Blasche S."/>
        </authorList>
    </citation>
    <scope>NUCLEOTIDE SEQUENCE [LARGE SCALE GENOMIC DNA]</scope>
    <source>
        <strain evidence="11">OG2-2</strain>
    </source>
</reference>
<evidence type="ECO:0000256" key="2">
    <source>
        <dbReference type="ARBA" id="ARBA00022763"/>
    </source>
</evidence>
<keyword evidence="5" id="KW-0067">ATP-binding</keyword>
<accession>A0A2A8D7H3</accession>
<dbReference type="GO" id="GO:0003678">
    <property type="term" value="F:DNA helicase activity"/>
    <property type="evidence" value="ECO:0007669"/>
    <property type="project" value="TreeGrafter"/>
</dbReference>
<name>A0A2A8D7H3_9MICC</name>
<dbReference type="SMART" id="SM00487">
    <property type="entry name" value="DEXDc"/>
    <property type="match status" value="1"/>
</dbReference>
<dbReference type="InterPro" id="IPR014001">
    <property type="entry name" value="Helicase_ATP-bd"/>
</dbReference>
<dbReference type="GO" id="GO:0005524">
    <property type="term" value="F:ATP binding"/>
    <property type="evidence" value="ECO:0007669"/>
    <property type="project" value="UniProtKB-KW"/>
</dbReference>
<dbReference type="PANTHER" id="PTHR47964:SF1">
    <property type="entry name" value="ATP-DEPENDENT DNA HELICASE HOMOLOG RECG, CHLOROPLASTIC"/>
    <property type="match status" value="1"/>
</dbReference>
<sequence>MTVRAEGIRDDGVLRAERRENVSPQNSKETHHEGETPSLFADEILESGFGRAKRAAGQQPTDTEHSDPKSPAILSEDELVAHEYVTVRDLAEYARGTKTLAELSTLAHQRESSEYQRIVDALSASLGAAAQSMDTAELYDLADIAYTARTEAPSQRGTSIRGKTRKSTQTTPQKPAAKKAKPTRTNPKKSKHTRSGAETSSSEQKNSLDSHVEESHQEKSKPKNTVKTPAKKPSRKKTADPKKTDKPSARVRNIKYNSDSSQEQEKQQQRAARSQVLTRYNDEKRLENAPLTRYLPTATARALKTHLSISTVGELLEYFPRKYLPRGELSRFADLVEGQDVTIIARVTNVSTRTMAARRGKITEVTITDTLAGSDQNSVDNSSSGTFAVREGRANTPQRMPAGKTNPRVSGLAAPSVGYSGYADSYGQQSGGNNLFGVPQYIFGGSDISGTGRVGSTMKLSFFNAWTAAREIHVGETMMFSGKVGIYRGEYTLTNPHYALLSDDGNANAPERAEAPIPVYRAPVKLPTDRIATAIAQLIESVPLKELEDPIPYKIRRARKVPSLEWTYRALHTPDSEDTWRAAQAQMRYREAFVLQSALARLHAARAAHATVARPALPDGAADALLNVLPYELTEGQQRVGKEISRDLASPSPMNRLLQGDVGSGKTVVALRAMLQVADSGGQSAMLAPTEVLAEQHFRSILDILGDLADTEGIPGYETTLFHPQNQKESKKSVHRVRVRLLSASMPSAHKRAVLAEIADGTADVVIGTHALLSDTVTFRDLGMVVVDEQHRFGVEQRDSLRGNNGELPHRLVMTATPIPRTVAMTVFGDLDVSVLDQLPAGRQQTATHVVPLAEKPTWADRLWTRAREEIDAGHQVYVVVPKIGDDDEELEEGQHLFGDAGREGSQSSDGKTRLTSVTAMTAYLKQNPALTGTRIASLHGRMDPEEKTAVMTAFERGEIDILVSTTVIEVGVNVPNATLMMIMDADRFGISGLHQLRGRVGRGGFAGTCLLVTRQEAGGVSRERLDAVADTTDGFKLSQIDLQQRREGDILGAAQSGKKSTLKFLRALADATIIERAREDARALIAADPTLAKHPNLARTIDRALDADREAFLGRG</sequence>
<evidence type="ECO:0000313" key="12">
    <source>
        <dbReference type="Proteomes" id="UP000219947"/>
    </source>
</evidence>
<evidence type="ECO:0000256" key="4">
    <source>
        <dbReference type="ARBA" id="ARBA00022806"/>
    </source>
</evidence>
<evidence type="ECO:0000259" key="10">
    <source>
        <dbReference type="PROSITE" id="PS51194"/>
    </source>
</evidence>
<feature type="compositionally biased region" description="Basic and acidic residues" evidence="8">
    <location>
        <begin position="237"/>
        <end position="248"/>
    </location>
</feature>
<dbReference type="GO" id="GO:0006281">
    <property type="term" value="P:DNA repair"/>
    <property type="evidence" value="ECO:0007669"/>
    <property type="project" value="UniProtKB-KW"/>
</dbReference>
<dbReference type="InterPro" id="IPR001650">
    <property type="entry name" value="Helicase_C-like"/>
</dbReference>
<dbReference type="PROSITE" id="PS51194">
    <property type="entry name" value="HELICASE_CTER"/>
    <property type="match status" value="1"/>
</dbReference>
<protein>
    <submittedName>
        <fullName evidence="11">ATP-dependent DNA helicase RecG</fullName>
    </submittedName>
</protein>
<dbReference type="InterPro" id="IPR047112">
    <property type="entry name" value="RecG/Mfd"/>
</dbReference>
<feature type="compositionally biased region" description="Basic and acidic residues" evidence="8">
    <location>
        <begin position="206"/>
        <end position="221"/>
    </location>
</feature>
<evidence type="ECO:0000313" key="11">
    <source>
        <dbReference type="EMBL" id="PEN16942.1"/>
    </source>
</evidence>
<feature type="domain" description="Helicase ATP-binding" evidence="9">
    <location>
        <begin position="647"/>
        <end position="836"/>
    </location>
</feature>
<dbReference type="InterPro" id="IPR011545">
    <property type="entry name" value="DEAD/DEAH_box_helicase_dom"/>
</dbReference>
<evidence type="ECO:0000256" key="3">
    <source>
        <dbReference type="ARBA" id="ARBA00022801"/>
    </source>
</evidence>
<evidence type="ECO:0000256" key="5">
    <source>
        <dbReference type="ARBA" id="ARBA00022840"/>
    </source>
</evidence>